<feature type="compositionally biased region" description="Gly residues" evidence="5">
    <location>
        <begin position="1"/>
        <end position="13"/>
    </location>
</feature>
<evidence type="ECO:0000256" key="2">
    <source>
        <dbReference type="ARBA" id="ARBA00008352"/>
    </source>
</evidence>
<feature type="region of interest" description="Disordered" evidence="5">
    <location>
        <begin position="160"/>
        <end position="247"/>
    </location>
</feature>
<evidence type="ECO:0000313" key="6">
    <source>
        <dbReference type="EMBL" id="QKX60952.1"/>
    </source>
</evidence>
<keyword evidence="3 4" id="KW-0539">Nucleus</keyword>
<organism evidence="6 7">
    <name type="scientific">Talaromyces rugulosus</name>
    <name type="common">Penicillium rugulosum</name>
    <dbReference type="NCBI Taxonomy" id="121627"/>
    <lineage>
        <taxon>Eukaryota</taxon>
        <taxon>Fungi</taxon>
        <taxon>Dikarya</taxon>
        <taxon>Ascomycota</taxon>
        <taxon>Pezizomycotina</taxon>
        <taxon>Eurotiomycetes</taxon>
        <taxon>Eurotiomycetidae</taxon>
        <taxon>Eurotiales</taxon>
        <taxon>Trichocomaceae</taxon>
        <taxon>Talaromyces</taxon>
        <taxon>Talaromyces sect. Islandici</taxon>
    </lineage>
</organism>
<dbReference type="RefSeq" id="XP_035347127.1">
    <property type="nucleotide sequence ID" value="XM_035491234.1"/>
</dbReference>
<comment type="function">
    <text evidence="4">DNA-dependent RNA polymerase catalyzes the transcription of DNA into RNA using the four ribonucleoside triphosphates as substrates. Specific peripheric component of RNA polymerase III which synthesizes small RNAs, such as 5S rRNA and tRNAs.</text>
</comment>
<comment type="subunit">
    <text evidence="4">Component of the RNA polymerase III (Pol III) complex.</text>
</comment>
<comment type="subcellular location">
    <subcellularLocation>
        <location evidence="1 4">Nucleus</location>
    </subcellularLocation>
</comment>
<dbReference type="KEGG" id="trg:TRUGW13939_08098"/>
<feature type="compositionally biased region" description="Acidic residues" evidence="5">
    <location>
        <begin position="160"/>
        <end position="172"/>
    </location>
</feature>
<dbReference type="EMBL" id="CP055901">
    <property type="protein sequence ID" value="QKX60952.1"/>
    <property type="molecule type" value="Genomic_DNA"/>
</dbReference>
<dbReference type="Proteomes" id="UP000509510">
    <property type="component" value="Chromosome IV"/>
</dbReference>
<dbReference type="AlphaFoldDB" id="A0A7H8R3P9"/>
<dbReference type="PIRSF" id="PIRSF000777">
    <property type="entry name" value="RNA_polIII_C31"/>
    <property type="match status" value="1"/>
</dbReference>
<dbReference type="PANTHER" id="PTHR15367:SF2">
    <property type="entry name" value="DNA-DIRECTED RNA POLYMERASE III SUBUNIT"/>
    <property type="match status" value="1"/>
</dbReference>
<dbReference type="PANTHER" id="PTHR15367">
    <property type="entry name" value="DNA-DIRECTED RNA POLYMERASE III"/>
    <property type="match status" value="1"/>
</dbReference>
<feature type="compositionally biased region" description="Acidic residues" evidence="5">
    <location>
        <begin position="222"/>
        <end position="231"/>
    </location>
</feature>
<feature type="compositionally biased region" description="Gly residues" evidence="5">
    <location>
        <begin position="232"/>
        <end position="241"/>
    </location>
</feature>
<feature type="compositionally biased region" description="Acidic residues" evidence="5">
    <location>
        <begin position="182"/>
        <end position="211"/>
    </location>
</feature>
<dbReference type="InterPro" id="IPR024661">
    <property type="entry name" value="RNA_pol_III_Rpc31"/>
</dbReference>
<dbReference type="Pfam" id="PF11705">
    <property type="entry name" value="RNA_pol_3_Rpc31"/>
    <property type="match status" value="1"/>
</dbReference>
<keyword evidence="7" id="KW-1185">Reference proteome</keyword>
<sequence>MSRGGMRGGGGGRKPLPPGTELNWEKAPGEKPDTAPTELFPEYELPRAGILQIRERGEVDHYRALRENFHNGPYYAVVNAASTTAKKGTKERAQFDPFHGMESYSTRYQKRKRTIPNISDREYIVNFFPREMWPIVQPNYRPDKSNAAFGVRQRFGQIEDDEEAEEENDEEGQPSKRQKGENDDDEADDEDNEDDEALQDDDFSEDDDEMGGDYNAEQYFDGGDDEGDGDGFGDGGGGGGGGDDDYY</sequence>
<dbReference type="GO" id="GO:0006383">
    <property type="term" value="P:transcription by RNA polymerase III"/>
    <property type="evidence" value="ECO:0007669"/>
    <property type="project" value="UniProtKB-UniRule"/>
</dbReference>
<gene>
    <name evidence="6" type="ORF">TRUGW13939_08098</name>
</gene>
<evidence type="ECO:0000256" key="1">
    <source>
        <dbReference type="ARBA" id="ARBA00004123"/>
    </source>
</evidence>
<name>A0A7H8R3P9_TALRU</name>
<reference evidence="7" key="1">
    <citation type="submission" date="2020-06" db="EMBL/GenBank/DDBJ databases">
        <title>A chromosome-scale genome assembly of Talaromyces rugulosus W13939.</title>
        <authorList>
            <person name="Wang B."/>
            <person name="Guo L."/>
            <person name="Ye K."/>
            <person name="Wang L."/>
        </authorList>
    </citation>
    <scope>NUCLEOTIDE SEQUENCE [LARGE SCALE GENOMIC DNA]</scope>
    <source>
        <strain evidence="7">W13939</strain>
    </source>
</reference>
<evidence type="ECO:0000256" key="4">
    <source>
        <dbReference type="PIRNR" id="PIRNR000777"/>
    </source>
</evidence>
<accession>A0A7H8R3P9</accession>
<feature type="region of interest" description="Disordered" evidence="5">
    <location>
        <begin position="1"/>
        <end position="41"/>
    </location>
</feature>
<protein>
    <recommendedName>
        <fullName evidence="4">DNA-directed RNA polymerase III subunit</fullName>
    </recommendedName>
</protein>
<evidence type="ECO:0000256" key="3">
    <source>
        <dbReference type="ARBA" id="ARBA00023242"/>
    </source>
</evidence>
<dbReference type="GO" id="GO:0005666">
    <property type="term" value="C:RNA polymerase III complex"/>
    <property type="evidence" value="ECO:0007669"/>
    <property type="project" value="UniProtKB-UniRule"/>
</dbReference>
<feature type="compositionally biased region" description="Basic and acidic residues" evidence="5">
    <location>
        <begin position="23"/>
        <end position="33"/>
    </location>
</feature>
<dbReference type="OrthoDB" id="5377312at2759"/>
<comment type="similarity">
    <text evidence="2 4">Belongs to the eukaryotic RPC7 RNA polymerase subunit family.</text>
</comment>
<evidence type="ECO:0000256" key="5">
    <source>
        <dbReference type="SAM" id="MobiDB-lite"/>
    </source>
</evidence>
<dbReference type="GeneID" id="55995587"/>
<evidence type="ECO:0000313" key="7">
    <source>
        <dbReference type="Proteomes" id="UP000509510"/>
    </source>
</evidence>
<proteinExistence type="inferred from homology"/>